<dbReference type="InterPro" id="IPR011948">
    <property type="entry name" value="Dullard_phosphatase"/>
</dbReference>
<feature type="compositionally biased region" description="Basic residues" evidence="5">
    <location>
        <begin position="185"/>
        <end position="197"/>
    </location>
</feature>
<evidence type="ECO:0000256" key="5">
    <source>
        <dbReference type="SAM" id="MobiDB-lite"/>
    </source>
</evidence>
<comment type="similarity">
    <text evidence="4">Belongs to the CTDSPL2 family.</text>
</comment>
<dbReference type="Gene3D" id="3.40.50.1000">
    <property type="entry name" value="HAD superfamily/HAD-like"/>
    <property type="match status" value="1"/>
</dbReference>
<dbReference type="EMBL" id="FNXT01000271">
    <property type="protein sequence ID" value="SZX62942.1"/>
    <property type="molecule type" value="Genomic_DNA"/>
</dbReference>
<evidence type="ECO:0000313" key="8">
    <source>
        <dbReference type="Proteomes" id="UP000256970"/>
    </source>
</evidence>
<dbReference type="InterPro" id="IPR036412">
    <property type="entry name" value="HAD-like_sf"/>
</dbReference>
<keyword evidence="2" id="KW-0904">Protein phosphatase</keyword>
<dbReference type="InterPro" id="IPR004274">
    <property type="entry name" value="FCP1_dom"/>
</dbReference>
<dbReference type="GO" id="GO:0004721">
    <property type="term" value="F:phosphoprotein phosphatase activity"/>
    <property type="evidence" value="ECO:0007669"/>
    <property type="project" value="UniProtKB-KW"/>
</dbReference>
<evidence type="ECO:0000256" key="2">
    <source>
        <dbReference type="ARBA" id="ARBA00022912"/>
    </source>
</evidence>
<dbReference type="PANTHER" id="PTHR12210">
    <property type="entry name" value="DULLARD PROTEIN PHOSPHATASE"/>
    <property type="match status" value="1"/>
</dbReference>
<feature type="compositionally biased region" description="Acidic residues" evidence="5">
    <location>
        <begin position="250"/>
        <end position="259"/>
    </location>
</feature>
<evidence type="ECO:0000259" key="6">
    <source>
        <dbReference type="PROSITE" id="PS50969"/>
    </source>
</evidence>
<dbReference type="SMART" id="SM00577">
    <property type="entry name" value="CPDc"/>
    <property type="match status" value="1"/>
</dbReference>
<organism evidence="7 8">
    <name type="scientific">Tetradesmus obliquus</name>
    <name type="common">Green alga</name>
    <name type="synonym">Acutodesmus obliquus</name>
    <dbReference type="NCBI Taxonomy" id="3088"/>
    <lineage>
        <taxon>Eukaryota</taxon>
        <taxon>Viridiplantae</taxon>
        <taxon>Chlorophyta</taxon>
        <taxon>core chlorophytes</taxon>
        <taxon>Chlorophyceae</taxon>
        <taxon>CS clade</taxon>
        <taxon>Sphaeropleales</taxon>
        <taxon>Scenedesmaceae</taxon>
        <taxon>Tetradesmus</taxon>
    </lineage>
</organism>
<name>A0A383VDZ1_TETOB</name>
<feature type="compositionally biased region" description="Low complexity" evidence="5">
    <location>
        <begin position="216"/>
        <end position="249"/>
    </location>
</feature>
<comment type="function">
    <text evidence="3">Probable phosphatase.</text>
</comment>
<dbReference type="GO" id="GO:0005634">
    <property type="term" value="C:nucleus"/>
    <property type="evidence" value="ECO:0007669"/>
    <property type="project" value="UniProtKB-ARBA"/>
</dbReference>
<proteinExistence type="inferred from homology"/>
<dbReference type="FunFam" id="3.40.50.1000:FF:000015">
    <property type="entry name" value="CTD small phosphatase-like protein 2"/>
    <property type="match status" value="1"/>
</dbReference>
<dbReference type="NCBIfam" id="TIGR02251">
    <property type="entry name" value="HIF-SF_euk"/>
    <property type="match status" value="1"/>
</dbReference>
<feature type="domain" description="FCP1 homology" evidence="6">
    <location>
        <begin position="291"/>
        <end position="452"/>
    </location>
</feature>
<keyword evidence="1" id="KW-0378">Hydrolase</keyword>
<feature type="region of interest" description="Disordered" evidence="5">
    <location>
        <begin position="140"/>
        <end position="259"/>
    </location>
</feature>
<accession>A0A383VDZ1</accession>
<dbReference type="SUPFAM" id="SSF56784">
    <property type="entry name" value="HAD-like"/>
    <property type="match status" value="1"/>
</dbReference>
<gene>
    <name evidence="7" type="ORF">BQ4739_LOCUS3515</name>
</gene>
<evidence type="ECO:0000256" key="4">
    <source>
        <dbReference type="ARBA" id="ARBA00038355"/>
    </source>
</evidence>
<feature type="region of interest" description="Disordered" evidence="5">
    <location>
        <begin position="492"/>
        <end position="513"/>
    </location>
</feature>
<evidence type="ECO:0000256" key="3">
    <source>
        <dbReference type="ARBA" id="ARBA00037324"/>
    </source>
</evidence>
<feature type="region of interest" description="Disordered" evidence="5">
    <location>
        <begin position="27"/>
        <end position="81"/>
    </location>
</feature>
<dbReference type="InterPro" id="IPR023214">
    <property type="entry name" value="HAD_sf"/>
</dbReference>
<dbReference type="PROSITE" id="PS50969">
    <property type="entry name" value="FCP1"/>
    <property type="match status" value="1"/>
</dbReference>
<reference evidence="7 8" key="1">
    <citation type="submission" date="2016-10" db="EMBL/GenBank/DDBJ databases">
        <authorList>
            <person name="Cai Z."/>
        </authorList>
    </citation>
    <scope>NUCLEOTIDE SEQUENCE [LARGE SCALE GENOMIC DNA]</scope>
</reference>
<protein>
    <recommendedName>
        <fullName evidence="6">FCP1 homology domain-containing protein</fullName>
    </recommendedName>
</protein>
<evidence type="ECO:0000256" key="1">
    <source>
        <dbReference type="ARBA" id="ARBA00022801"/>
    </source>
</evidence>
<feature type="compositionally biased region" description="Low complexity" evidence="5">
    <location>
        <begin position="140"/>
        <end position="184"/>
    </location>
</feature>
<feature type="compositionally biased region" description="Basic and acidic residues" evidence="5">
    <location>
        <begin position="495"/>
        <end position="510"/>
    </location>
</feature>
<evidence type="ECO:0000313" key="7">
    <source>
        <dbReference type="EMBL" id="SZX62942.1"/>
    </source>
</evidence>
<dbReference type="Pfam" id="PF03031">
    <property type="entry name" value="NIF"/>
    <property type="match status" value="1"/>
</dbReference>
<keyword evidence="8" id="KW-1185">Reference proteome</keyword>
<dbReference type="InterPro" id="IPR050365">
    <property type="entry name" value="TIM50"/>
</dbReference>
<sequence length="548" mass="59336">MTEVDIIQPGSAGAGLVCAVQPEQSTSLITSSTRAQKRRPEPVSGQHAVSNKRQKQITQQAAPCASDVSNDDQENQQTVVAPHSVHELAARGPRGSLGTMLAPLYEWLQAGGQQQAAAGQQQQLEQQEQQLAPCPLPLQAQQQPALAGEASASANASGATASGSPSSSSAPTVSQPSSNSAQHAVHSHSHHNPHHHQQFLQQEDQLYHPHGHGHHAPAGAADNNGAPGADAAAAAALQQHRAGATSGGSDESDDADYDDDDFDPLVFIGTLGPVEHYALPGRQPLLPRQTRQCKQKTLVLDLDETLVHSTLDAACGVGADFSFPVTFNGAEHMVHVRQRPHMREFLERVAALFEVVVFTASQKVYAEKLLNILDPQRQLIRHRIYRDSCVLVDGNYLKDLSVLGRDLSRCAIVDNSPQAFGFQVANGIPIESWYDDPEDNELMQLLPFLENISHCSVTDVRPPITARYNLPAKVQEASMRLMNSVAAAAAAHQQQLREREQQQRLHEEQQQQRSLMVQAATTAAVLQPQLAVHQQLQPPVSQPQVQQA</sequence>
<dbReference type="STRING" id="3088.A0A383VDZ1"/>
<dbReference type="CDD" id="cd07521">
    <property type="entry name" value="HAD_FCP1-like"/>
    <property type="match status" value="1"/>
</dbReference>
<dbReference type="Proteomes" id="UP000256970">
    <property type="component" value="Unassembled WGS sequence"/>
</dbReference>
<dbReference type="AlphaFoldDB" id="A0A383VDZ1"/>